<dbReference type="EMBL" id="CP014688">
    <property type="protein sequence ID" value="AQT06332.1"/>
    <property type="molecule type" value="Genomic_DNA"/>
</dbReference>
<reference evidence="2 3" key="1">
    <citation type="submission" date="2016-03" db="EMBL/GenBank/DDBJ databases">
        <title>Acetic acid bacteria sequencing.</title>
        <authorList>
            <person name="Brandt J."/>
            <person name="Jakob F."/>
            <person name="Vogel R.F."/>
        </authorList>
    </citation>
    <scope>NUCLEOTIDE SEQUENCE [LARGE SCALE GENOMIC DNA]</scope>
    <source>
        <strain evidence="2 3">TMW2.1084</strain>
        <plasmid evidence="3">pac1084_1</plasmid>
    </source>
</reference>
<dbReference type="KEGG" id="aper:A0U91_15030"/>
<evidence type="ECO:0000313" key="2">
    <source>
        <dbReference type="EMBL" id="AQT06332.1"/>
    </source>
</evidence>
<keyword evidence="1" id="KW-0732">Signal</keyword>
<dbReference type="RefSeq" id="WP_061505746.1">
    <property type="nucleotide sequence ID" value="NZ_CP014688.1"/>
</dbReference>
<gene>
    <name evidence="2" type="ORF">A0U91_15030</name>
</gene>
<feature type="signal peptide" evidence="1">
    <location>
        <begin position="1"/>
        <end position="28"/>
    </location>
</feature>
<sequence>MRTKSLCQRSRGHFMAITLLLLAGCSPAKQYLQADTSLSKAGFVSHYSDTTARYAMMNLLPPGRMTFRLAPDGSKIYLYSDPIGCGCVYMGDQSSYETYRSRNPGIPTLDDMAAEIRRDTTAWDWSAWTPSADPGSNQPKHMIGAYW</sequence>
<geneLocation type="plasmid" evidence="3">
    <name>pac1084_1</name>
</geneLocation>
<dbReference type="AlphaFoldDB" id="A0A1U9LIT1"/>
<dbReference type="Proteomes" id="UP000189055">
    <property type="component" value="Plasmid pAC1084_1"/>
</dbReference>
<name>A0A1U9LIT1_9PROT</name>
<keyword evidence="2" id="KW-0614">Plasmid</keyword>
<accession>A0A1U9LIT1</accession>
<proteinExistence type="predicted"/>
<organism evidence="2 3">
    <name type="scientific">Acetobacter persici</name>
    <dbReference type="NCBI Taxonomy" id="1076596"/>
    <lineage>
        <taxon>Bacteria</taxon>
        <taxon>Pseudomonadati</taxon>
        <taxon>Pseudomonadota</taxon>
        <taxon>Alphaproteobacteria</taxon>
        <taxon>Acetobacterales</taxon>
        <taxon>Acetobacteraceae</taxon>
        <taxon>Acetobacter</taxon>
    </lineage>
</organism>
<feature type="chain" id="PRO_5010712786" description="Lipoprotein" evidence="1">
    <location>
        <begin position="29"/>
        <end position="147"/>
    </location>
</feature>
<protein>
    <recommendedName>
        <fullName evidence="4">Lipoprotein</fullName>
    </recommendedName>
</protein>
<evidence type="ECO:0000256" key="1">
    <source>
        <dbReference type="SAM" id="SignalP"/>
    </source>
</evidence>
<evidence type="ECO:0000313" key="3">
    <source>
        <dbReference type="Proteomes" id="UP000189055"/>
    </source>
</evidence>
<dbReference type="PROSITE" id="PS51257">
    <property type="entry name" value="PROKAR_LIPOPROTEIN"/>
    <property type="match status" value="1"/>
</dbReference>
<evidence type="ECO:0008006" key="4">
    <source>
        <dbReference type="Google" id="ProtNLM"/>
    </source>
</evidence>